<protein>
    <recommendedName>
        <fullName evidence="1">BTB domain-containing protein</fullName>
    </recommendedName>
</protein>
<dbReference type="PROSITE" id="PS50097">
    <property type="entry name" value="BTB"/>
    <property type="match status" value="1"/>
</dbReference>
<feature type="domain" description="BTB" evidence="1">
    <location>
        <begin position="21"/>
        <end position="52"/>
    </location>
</feature>
<dbReference type="InterPro" id="IPR000210">
    <property type="entry name" value="BTB/POZ_dom"/>
</dbReference>
<dbReference type="Gene3D" id="3.30.710.10">
    <property type="entry name" value="Potassium Channel Kv1.1, Chain A"/>
    <property type="match status" value="1"/>
</dbReference>
<organism evidence="2 3">
    <name type="scientific">Schizopora paradoxa</name>
    <dbReference type="NCBI Taxonomy" id="27342"/>
    <lineage>
        <taxon>Eukaryota</taxon>
        <taxon>Fungi</taxon>
        <taxon>Dikarya</taxon>
        <taxon>Basidiomycota</taxon>
        <taxon>Agaricomycotina</taxon>
        <taxon>Agaricomycetes</taxon>
        <taxon>Hymenochaetales</taxon>
        <taxon>Schizoporaceae</taxon>
        <taxon>Schizopora</taxon>
    </lineage>
</organism>
<proteinExistence type="predicted"/>
<dbReference type="EMBL" id="KQ085913">
    <property type="protein sequence ID" value="KLO16685.1"/>
    <property type="molecule type" value="Genomic_DNA"/>
</dbReference>
<gene>
    <name evidence="2" type="ORF">SCHPADRAFT_937713</name>
</gene>
<keyword evidence="3" id="KW-1185">Reference proteome</keyword>
<evidence type="ECO:0000259" key="1">
    <source>
        <dbReference type="PROSITE" id="PS50097"/>
    </source>
</evidence>
<accession>A0A0H2RX77</accession>
<evidence type="ECO:0000313" key="2">
    <source>
        <dbReference type="EMBL" id="KLO16685.1"/>
    </source>
</evidence>
<name>A0A0H2RX77_9AGAM</name>
<dbReference type="InterPro" id="IPR011333">
    <property type="entry name" value="SKP1/BTB/POZ_sf"/>
</dbReference>
<dbReference type="InParanoid" id="A0A0H2RX77"/>
<sequence>MDVDENSNMPKPHDLLWFSDGSVVLATDIYLFKVHKGLLSLHSSVFKDMFESLNFDGSVSGGIGTGGSQEMYEGLPLVTLVGDKGEDIAHLLRAVFEPRYHDRHSDGTPLETVVALLVLSTKYDFKNIRNDVIFQISRHYPMTFRDYLSKDIGHLPLFGRTREDCHFYLLNAAFRADIDVLLPTLYLACSDASIKSLLGTYAIMPSECVNRLLMGRESLVEQQDRLVADLPERLREAIGKNACRKGCSCLKKAFYGSLSELINANFGGLDGAFIATFHLNGVCSDCSPFVVNEINTKRQEIWKNIPEYFGCRSWDALQKKLKEISGPSTW</sequence>
<dbReference type="OrthoDB" id="3217871at2759"/>
<dbReference type="Proteomes" id="UP000053477">
    <property type="component" value="Unassembled WGS sequence"/>
</dbReference>
<evidence type="ECO:0000313" key="3">
    <source>
        <dbReference type="Proteomes" id="UP000053477"/>
    </source>
</evidence>
<reference evidence="2 3" key="1">
    <citation type="submission" date="2015-04" db="EMBL/GenBank/DDBJ databases">
        <title>Complete genome sequence of Schizopora paradoxa KUC8140, a cosmopolitan wood degrader in East Asia.</title>
        <authorList>
            <consortium name="DOE Joint Genome Institute"/>
            <person name="Min B."/>
            <person name="Park H."/>
            <person name="Jang Y."/>
            <person name="Kim J.-J."/>
            <person name="Kim K.H."/>
            <person name="Pangilinan J."/>
            <person name="Lipzen A."/>
            <person name="Riley R."/>
            <person name="Grigoriev I.V."/>
            <person name="Spatafora J.W."/>
            <person name="Choi I.-G."/>
        </authorList>
    </citation>
    <scope>NUCLEOTIDE SEQUENCE [LARGE SCALE GENOMIC DNA]</scope>
    <source>
        <strain evidence="2 3">KUC8140</strain>
    </source>
</reference>
<dbReference type="AlphaFoldDB" id="A0A0H2RX77"/>